<evidence type="ECO:0000313" key="1">
    <source>
        <dbReference type="EMBL" id="MBK1630798.1"/>
    </source>
</evidence>
<name>A0ABS1CFY0_9GAMM</name>
<keyword evidence="2" id="KW-1185">Reference proteome</keyword>
<evidence type="ECO:0008006" key="3">
    <source>
        <dbReference type="Google" id="ProtNLM"/>
    </source>
</evidence>
<proteinExistence type="predicted"/>
<sequence length="239" mass="25804">MQIMTMRRMATVLVLGALLALAGCIKVDQTLTLSPDGSGTLEMRYGMSEQTLAQLQAMEQMSAQGGQGMSVQPEQPFRFDEAEVREAFEADKPSGVELTALSSEVVDGWKYIDLTVAFDDLRALKRTELFEDSALTVTRMGGGDYRLTQRGGGDEMSAPGASEQQLMQQMSAMLAGFRIAQTIVAPGEIIESNADAVNGRRATWVFDIADDPNVISTLAQTNLELVFDGDGVELPTIAP</sequence>
<reference evidence="1 2" key="1">
    <citation type="journal article" date="2020" name="Microorganisms">
        <title>Osmotic Adaptation and Compatible Solute Biosynthesis of Phototrophic Bacteria as Revealed from Genome Analyses.</title>
        <authorList>
            <person name="Imhoff J.F."/>
            <person name="Rahn T."/>
            <person name="Kunzel S."/>
            <person name="Keller A."/>
            <person name="Neulinger S.C."/>
        </authorList>
    </citation>
    <scope>NUCLEOTIDE SEQUENCE [LARGE SCALE GENOMIC DNA]</scope>
    <source>
        <strain evidence="1 2">DSM 6210</strain>
    </source>
</reference>
<organism evidence="1 2">
    <name type="scientific">Thiohalocapsa halophila</name>
    <dbReference type="NCBI Taxonomy" id="69359"/>
    <lineage>
        <taxon>Bacteria</taxon>
        <taxon>Pseudomonadati</taxon>
        <taxon>Pseudomonadota</taxon>
        <taxon>Gammaproteobacteria</taxon>
        <taxon>Chromatiales</taxon>
        <taxon>Chromatiaceae</taxon>
        <taxon>Thiohalocapsa</taxon>
    </lineage>
</organism>
<evidence type="ECO:0000313" key="2">
    <source>
        <dbReference type="Proteomes" id="UP000748752"/>
    </source>
</evidence>
<dbReference type="Proteomes" id="UP000748752">
    <property type="component" value="Unassembled WGS sequence"/>
</dbReference>
<dbReference type="EMBL" id="NRRV01000016">
    <property type="protein sequence ID" value="MBK1630798.1"/>
    <property type="molecule type" value="Genomic_DNA"/>
</dbReference>
<accession>A0ABS1CFY0</accession>
<gene>
    <name evidence="1" type="ORF">CKO31_08585</name>
</gene>
<protein>
    <recommendedName>
        <fullName evidence="3">LppX_LprAFG lipoprotein</fullName>
    </recommendedName>
</protein>
<dbReference type="PROSITE" id="PS51257">
    <property type="entry name" value="PROKAR_LIPOPROTEIN"/>
    <property type="match status" value="1"/>
</dbReference>
<comment type="caution">
    <text evidence="1">The sequence shown here is derived from an EMBL/GenBank/DDBJ whole genome shotgun (WGS) entry which is preliminary data.</text>
</comment>